<gene>
    <name evidence="1" type="ORF">MRB53_033032</name>
</gene>
<sequence length="148" mass="16860">MYRGRINIETLVVYSILLHELSEFGVADTVMSASPSAKFRLIAEERDEISRSVVSTSEQGLPKRFSVLLFRKIDWVSLKKICKEWIRNPINMVLFAWIICVAVSGAILFLVMTASKTLLPSGAFMPLENRRCSKTQKDILQKWHIQAS</sequence>
<comment type="caution">
    <text evidence="1">The sequence shown here is derived from an EMBL/GenBank/DDBJ whole genome shotgun (WGS) entry which is preliminary data.</text>
</comment>
<organism evidence="1 2">
    <name type="scientific">Persea americana</name>
    <name type="common">Avocado</name>
    <dbReference type="NCBI Taxonomy" id="3435"/>
    <lineage>
        <taxon>Eukaryota</taxon>
        <taxon>Viridiplantae</taxon>
        <taxon>Streptophyta</taxon>
        <taxon>Embryophyta</taxon>
        <taxon>Tracheophyta</taxon>
        <taxon>Spermatophyta</taxon>
        <taxon>Magnoliopsida</taxon>
        <taxon>Magnoliidae</taxon>
        <taxon>Laurales</taxon>
        <taxon>Lauraceae</taxon>
        <taxon>Persea</taxon>
    </lineage>
</organism>
<reference evidence="1 2" key="1">
    <citation type="journal article" date="2022" name="Hortic Res">
        <title>A haplotype resolved chromosomal level avocado genome allows analysis of novel avocado genes.</title>
        <authorList>
            <person name="Nath O."/>
            <person name="Fletcher S.J."/>
            <person name="Hayward A."/>
            <person name="Shaw L.M."/>
            <person name="Masouleh A.K."/>
            <person name="Furtado A."/>
            <person name="Henry R.J."/>
            <person name="Mitter N."/>
        </authorList>
    </citation>
    <scope>NUCLEOTIDE SEQUENCE [LARGE SCALE GENOMIC DNA]</scope>
    <source>
        <strain evidence="2">cv. Hass</strain>
    </source>
</reference>
<name>A0ACC2KTT1_PERAE</name>
<keyword evidence="2" id="KW-1185">Reference proteome</keyword>
<evidence type="ECO:0000313" key="2">
    <source>
        <dbReference type="Proteomes" id="UP001234297"/>
    </source>
</evidence>
<proteinExistence type="predicted"/>
<dbReference type="Proteomes" id="UP001234297">
    <property type="component" value="Chromosome 11"/>
</dbReference>
<evidence type="ECO:0000313" key="1">
    <source>
        <dbReference type="EMBL" id="KAJ8624502.1"/>
    </source>
</evidence>
<protein>
    <submittedName>
        <fullName evidence="1">Uncharacterized protein</fullName>
    </submittedName>
</protein>
<accession>A0ACC2KTT1</accession>
<dbReference type="EMBL" id="CM056819">
    <property type="protein sequence ID" value="KAJ8624502.1"/>
    <property type="molecule type" value="Genomic_DNA"/>
</dbReference>